<organism evidence="11 12">
    <name type="scientific">Rhodomicrobium udaipurense</name>
    <dbReference type="NCBI Taxonomy" id="1202716"/>
    <lineage>
        <taxon>Bacteria</taxon>
        <taxon>Pseudomonadati</taxon>
        <taxon>Pseudomonadota</taxon>
        <taxon>Alphaproteobacteria</taxon>
        <taxon>Hyphomicrobiales</taxon>
        <taxon>Hyphomicrobiaceae</taxon>
        <taxon>Rhodomicrobium</taxon>
    </lineage>
</organism>
<dbReference type="PROSITE" id="PS00365">
    <property type="entry name" value="NIR_SIR"/>
    <property type="match status" value="1"/>
</dbReference>
<evidence type="ECO:0000256" key="2">
    <source>
        <dbReference type="ARBA" id="ARBA00022485"/>
    </source>
</evidence>
<dbReference type="SUPFAM" id="SSF55124">
    <property type="entry name" value="Nitrite/Sulfite reductase N-terminal domain-like"/>
    <property type="match status" value="2"/>
</dbReference>
<dbReference type="InterPro" id="IPR006067">
    <property type="entry name" value="NO2/SO3_Rdtase_4Fe4S_dom"/>
</dbReference>
<reference evidence="11 12" key="1">
    <citation type="submission" date="2020-12" db="EMBL/GenBank/DDBJ databases">
        <title>Revised draft genomes of Rhodomicrobium vannielii ATCC 17100 and Rhodomicrobium udaipurense JA643.</title>
        <authorList>
            <person name="Conners E.M."/>
            <person name="Davenport E.J."/>
            <person name="Bose A."/>
        </authorList>
    </citation>
    <scope>NUCLEOTIDE SEQUENCE [LARGE SCALE GENOMIC DNA]</scope>
    <source>
        <strain evidence="11 12">JA643</strain>
    </source>
</reference>
<dbReference type="GO" id="GO:0016491">
    <property type="term" value="F:oxidoreductase activity"/>
    <property type="evidence" value="ECO:0007669"/>
    <property type="project" value="UniProtKB-KW"/>
</dbReference>
<dbReference type="PANTHER" id="PTHR32439:SF0">
    <property type="entry name" value="FERREDOXIN--NITRITE REDUCTASE, CHLOROPLASTIC"/>
    <property type="match status" value="1"/>
</dbReference>
<accession>A0A8I1KJU5</accession>
<evidence type="ECO:0000256" key="3">
    <source>
        <dbReference type="ARBA" id="ARBA00022617"/>
    </source>
</evidence>
<evidence type="ECO:0000313" key="12">
    <source>
        <dbReference type="Proteomes" id="UP000623250"/>
    </source>
</evidence>
<sequence>MTADFTMDGKQSLDADVTGPALAEQVTKNPAAASKVEPQGPDAAMIAAQNRVLASGGKLTPQEKWKREEHPLDAYNKLKDQVSRNEFPTAPDNFRWRYYGLFYVAQKQNAYMCRLRIPNGILDHWQMARLADIADRFGGGYSHVTSRANLQIREIEAKDAIATIEAIQDCGLCSRGAGADNIRNVTGSATAGIDPKELIDTRPYAREWHFKILNNRALYGLPRKFNVAFDGAGSIPTLEDTNDIGFQAVRVRGGSAVESGIWFRLTLGGITGHKDFARDTGVIVKPGDAASVAEAVVRVFIDHGDRSSRSRARLKYLIDAWGFDKFLEAIEDKLGAKLVRTPMDALDPQPAFDRLAHIGVHAQKQRGLCWIGVLLPLGKLTSAQMRGIARIAREMGDGDIRLTVWQNLLISGVPEAKTAEVEVAIEAIGLRTRATAIRAGLVTCTGSTGCRFAATDTKEHAEAIAAWTETRVIMDTPINIHITGCRNSCAQHYIGDIGLVGVRVALSDEGDTVEAYHLFAGGAFGPDACIGREIVKNVIPKDLPRVIEQLLRHYLANRENASETFAAFTRRADLALLQAAARIDMD</sequence>
<dbReference type="InterPro" id="IPR045854">
    <property type="entry name" value="NO2/SO3_Rdtase_4Fe4S_sf"/>
</dbReference>
<gene>
    <name evidence="11" type="ORF">JDN41_11720</name>
</gene>
<evidence type="ECO:0000256" key="6">
    <source>
        <dbReference type="ARBA" id="ARBA00023004"/>
    </source>
</evidence>
<feature type="domain" description="Nitrite/sulphite reductase 4Fe-4S" evidence="9">
    <location>
        <begin position="441"/>
        <end position="560"/>
    </location>
</feature>
<keyword evidence="5" id="KW-0560">Oxidoreductase</keyword>
<dbReference type="PRINTS" id="PR00397">
    <property type="entry name" value="SIROHAEM"/>
</dbReference>
<keyword evidence="4" id="KW-0479">Metal-binding</keyword>
<evidence type="ECO:0000256" key="5">
    <source>
        <dbReference type="ARBA" id="ARBA00023002"/>
    </source>
</evidence>
<feature type="domain" description="Nitrite/Sulfite reductase ferredoxin-like" evidence="10">
    <location>
        <begin position="105"/>
        <end position="168"/>
    </location>
</feature>
<dbReference type="GO" id="GO:0051539">
    <property type="term" value="F:4 iron, 4 sulfur cluster binding"/>
    <property type="evidence" value="ECO:0007669"/>
    <property type="project" value="UniProtKB-KW"/>
</dbReference>
<dbReference type="GO" id="GO:0020037">
    <property type="term" value="F:heme binding"/>
    <property type="evidence" value="ECO:0007669"/>
    <property type="project" value="InterPro"/>
</dbReference>
<keyword evidence="6" id="KW-0408">Iron</keyword>
<dbReference type="NCBIfam" id="TIGR02435">
    <property type="entry name" value="CobG"/>
    <property type="match status" value="1"/>
</dbReference>
<dbReference type="Gene3D" id="3.90.480.10">
    <property type="entry name" value="Sulfite Reductase Hemoprotein,Domain 2"/>
    <property type="match status" value="1"/>
</dbReference>
<feature type="domain" description="Nitrite/Sulfite reductase ferredoxin-like" evidence="10">
    <location>
        <begin position="361"/>
        <end position="426"/>
    </location>
</feature>
<dbReference type="AlphaFoldDB" id="A0A8I1KJU5"/>
<evidence type="ECO:0000256" key="8">
    <source>
        <dbReference type="SAM" id="MobiDB-lite"/>
    </source>
</evidence>
<feature type="region of interest" description="Disordered" evidence="8">
    <location>
        <begin position="1"/>
        <end position="41"/>
    </location>
</feature>
<evidence type="ECO:0000256" key="4">
    <source>
        <dbReference type="ARBA" id="ARBA00022723"/>
    </source>
</evidence>
<keyword evidence="2" id="KW-0004">4Fe-4S</keyword>
<dbReference type="EMBL" id="JAEMUK010000078">
    <property type="protein sequence ID" value="MBJ7544212.1"/>
    <property type="molecule type" value="Genomic_DNA"/>
</dbReference>
<keyword evidence="12" id="KW-1185">Reference proteome</keyword>
<dbReference type="InterPro" id="IPR036136">
    <property type="entry name" value="Nit/Sulf_reduc_fer-like_dom_sf"/>
</dbReference>
<dbReference type="InterPro" id="IPR012798">
    <property type="entry name" value="Cbl_synth_CobG-like"/>
</dbReference>
<dbReference type="InterPro" id="IPR051329">
    <property type="entry name" value="NIR_SIR_4Fe-4S"/>
</dbReference>
<evidence type="ECO:0000313" key="11">
    <source>
        <dbReference type="EMBL" id="MBJ7544212.1"/>
    </source>
</evidence>
<feature type="domain" description="Nitrite/sulphite reductase 4Fe-4S" evidence="9">
    <location>
        <begin position="179"/>
        <end position="337"/>
    </location>
</feature>
<comment type="similarity">
    <text evidence="1">Belongs to the nitrite and sulfite reductase 4Fe-4S domain family.</text>
</comment>
<name>A0A8I1KJU5_9HYPH</name>
<evidence type="ECO:0000259" key="10">
    <source>
        <dbReference type="Pfam" id="PF03460"/>
    </source>
</evidence>
<dbReference type="PANTHER" id="PTHR32439">
    <property type="entry name" value="FERREDOXIN--NITRITE REDUCTASE, CHLOROPLASTIC"/>
    <property type="match status" value="1"/>
</dbReference>
<protein>
    <submittedName>
        <fullName evidence="11">NirA family protein</fullName>
    </submittedName>
</protein>
<dbReference type="NCBIfam" id="NF007126">
    <property type="entry name" value="PRK09567.1"/>
    <property type="match status" value="1"/>
</dbReference>
<dbReference type="SUPFAM" id="SSF56014">
    <property type="entry name" value="Nitrite and sulphite reductase 4Fe-4S domain-like"/>
    <property type="match status" value="2"/>
</dbReference>
<evidence type="ECO:0000256" key="1">
    <source>
        <dbReference type="ARBA" id="ARBA00010429"/>
    </source>
</evidence>
<comment type="caution">
    <text evidence="11">The sequence shown here is derived from an EMBL/GenBank/DDBJ whole genome shotgun (WGS) entry which is preliminary data.</text>
</comment>
<evidence type="ECO:0000259" key="9">
    <source>
        <dbReference type="Pfam" id="PF01077"/>
    </source>
</evidence>
<dbReference type="InterPro" id="IPR006066">
    <property type="entry name" value="NO2/SO3_Rdtase_FeS/sirohaem_BS"/>
</dbReference>
<dbReference type="Gene3D" id="3.30.413.10">
    <property type="entry name" value="Sulfite Reductase Hemoprotein, domain 1"/>
    <property type="match status" value="2"/>
</dbReference>
<dbReference type="Pfam" id="PF01077">
    <property type="entry name" value="NIR_SIR"/>
    <property type="match status" value="2"/>
</dbReference>
<dbReference type="GO" id="GO:0046872">
    <property type="term" value="F:metal ion binding"/>
    <property type="evidence" value="ECO:0007669"/>
    <property type="project" value="UniProtKB-KW"/>
</dbReference>
<dbReference type="Pfam" id="PF03460">
    <property type="entry name" value="NIR_SIR_ferr"/>
    <property type="match status" value="2"/>
</dbReference>
<dbReference type="Proteomes" id="UP000623250">
    <property type="component" value="Unassembled WGS sequence"/>
</dbReference>
<keyword evidence="3" id="KW-0349">Heme</keyword>
<evidence type="ECO:0000256" key="7">
    <source>
        <dbReference type="ARBA" id="ARBA00023014"/>
    </source>
</evidence>
<keyword evidence="7" id="KW-0411">Iron-sulfur</keyword>
<proteinExistence type="inferred from homology"/>
<dbReference type="InterPro" id="IPR005117">
    <property type="entry name" value="NiRdtase/SiRdtase_haem-b_fer"/>
</dbReference>
<dbReference type="RefSeq" id="WP_037233160.1">
    <property type="nucleotide sequence ID" value="NZ_JAEMUK010000078.1"/>
</dbReference>